<feature type="repeat" description="ANK" evidence="3">
    <location>
        <begin position="1103"/>
        <end position="1135"/>
    </location>
</feature>
<feature type="repeat" description="ANK" evidence="3">
    <location>
        <begin position="1493"/>
        <end position="1525"/>
    </location>
</feature>
<reference evidence="4" key="1">
    <citation type="journal article" date="2021" name="Nat. Commun.">
        <title>Genetic determinants of endophytism in the Arabidopsis root mycobiome.</title>
        <authorList>
            <person name="Mesny F."/>
            <person name="Miyauchi S."/>
            <person name="Thiergart T."/>
            <person name="Pickel B."/>
            <person name="Atanasova L."/>
            <person name="Karlsson M."/>
            <person name="Huettel B."/>
            <person name="Barry K.W."/>
            <person name="Haridas S."/>
            <person name="Chen C."/>
            <person name="Bauer D."/>
            <person name="Andreopoulos W."/>
            <person name="Pangilinan J."/>
            <person name="LaButti K."/>
            <person name="Riley R."/>
            <person name="Lipzen A."/>
            <person name="Clum A."/>
            <person name="Drula E."/>
            <person name="Henrissat B."/>
            <person name="Kohler A."/>
            <person name="Grigoriev I.V."/>
            <person name="Martin F.M."/>
            <person name="Hacquard S."/>
        </authorList>
    </citation>
    <scope>NUCLEOTIDE SEQUENCE</scope>
    <source>
        <strain evidence="4">MPI-CAGE-AT-0021</strain>
    </source>
</reference>
<proteinExistence type="predicted"/>
<dbReference type="PROSITE" id="PS50297">
    <property type="entry name" value="ANK_REP_REGION"/>
    <property type="match status" value="5"/>
</dbReference>
<dbReference type="PANTHER" id="PTHR24123:SF141">
    <property type="entry name" value="ANKYRIN 2, ISOFORM U"/>
    <property type="match status" value="1"/>
</dbReference>
<dbReference type="PROSITE" id="PS50088">
    <property type="entry name" value="ANK_REPEAT"/>
    <property type="match status" value="7"/>
</dbReference>
<gene>
    <name evidence="4" type="ORF">B0J13DRAFT_539573</name>
</gene>
<accession>A0A9P9JI19</accession>
<keyword evidence="2 3" id="KW-0040">ANK repeat</keyword>
<dbReference type="InterPro" id="IPR051165">
    <property type="entry name" value="Multifunctional_ANK_Repeat"/>
</dbReference>
<comment type="caution">
    <text evidence="4">The sequence shown here is derived from an EMBL/GenBank/DDBJ whole genome shotgun (WGS) entry which is preliminary data.</text>
</comment>
<dbReference type="InterPro" id="IPR036770">
    <property type="entry name" value="Ankyrin_rpt-contain_sf"/>
</dbReference>
<evidence type="ECO:0000256" key="3">
    <source>
        <dbReference type="PROSITE-ProRule" id="PRU00023"/>
    </source>
</evidence>
<feature type="repeat" description="ANK" evidence="3">
    <location>
        <begin position="1460"/>
        <end position="1492"/>
    </location>
</feature>
<evidence type="ECO:0000313" key="4">
    <source>
        <dbReference type="EMBL" id="KAH7159745.1"/>
    </source>
</evidence>
<name>A0A9P9JI19_9HYPO</name>
<evidence type="ECO:0000256" key="1">
    <source>
        <dbReference type="ARBA" id="ARBA00022737"/>
    </source>
</evidence>
<keyword evidence="1" id="KW-0677">Repeat</keyword>
<feature type="repeat" description="ANK" evidence="3">
    <location>
        <begin position="280"/>
        <end position="312"/>
    </location>
</feature>
<dbReference type="EMBL" id="JAGMUU010000002">
    <property type="protein sequence ID" value="KAH7159745.1"/>
    <property type="molecule type" value="Genomic_DNA"/>
</dbReference>
<dbReference type="PANTHER" id="PTHR24123">
    <property type="entry name" value="ANKYRIN REPEAT-CONTAINING"/>
    <property type="match status" value="1"/>
</dbReference>
<evidence type="ECO:0000313" key="5">
    <source>
        <dbReference type="Proteomes" id="UP000717696"/>
    </source>
</evidence>
<organism evidence="4 5">
    <name type="scientific">Dactylonectria estremocensis</name>
    <dbReference type="NCBI Taxonomy" id="1079267"/>
    <lineage>
        <taxon>Eukaryota</taxon>
        <taxon>Fungi</taxon>
        <taxon>Dikarya</taxon>
        <taxon>Ascomycota</taxon>
        <taxon>Pezizomycotina</taxon>
        <taxon>Sordariomycetes</taxon>
        <taxon>Hypocreomycetidae</taxon>
        <taxon>Hypocreales</taxon>
        <taxon>Nectriaceae</taxon>
        <taxon>Dactylonectria</taxon>
    </lineage>
</organism>
<feature type="repeat" description="ANK" evidence="3">
    <location>
        <begin position="1631"/>
        <end position="1663"/>
    </location>
</feature>
<feature type="repeat" description="ANK" evidence="3">
    <location>
        <begin position="521"/>
        <end position="553"/>
    </location>
</feature>
<dbReference type="SMART" id="SM00248">
    <property type="entry name" value="ANK"/>
    <property type="match status" value="15"/>
</dbReference>
<dbReference type="Proteomes" id="UP000717696">
    <property type="component" value="Unassembled WGS sequence"/>
</dbReference>
<dbReference type="Pfam" id="PF12796">
    <property type="entry name" value="Ank_2"/>
    <property type="match status" value="2"/>
</dbReference>
<feature type="repeat" description="ANK" evidence="3">
    <location>
        <begin position="1136"/>
        <end position="1168"/>
    </location>
</feature>
<dbReference type="InterPro" id="IPR002110">
    <property type="entry name" value="Ankyrin_rpt"/>
</dbReference>
<sequence length="1780" mass="196463">MAERIVCLKDSIFALGSTISSHLKDPTAANRQDLKALVAELRLLGGSLYSLEQLISELRAANDGKTDAPGFADEVAWPAVDGCELLVQALGALYAVADMKGLQAAKAALLGYRSKFGFIIGSSESLEDVDLHFCILGKEAMPQLRHRDEGTSDTQVVSRVVPAAAEEETTSEVLSSWLEALNSPDNDREPTQYVKETTLVQSRHLASPLYQPAAVRWPSYAESHWTHLKPQILSLFQVPGPFNFVQWVLEYARETFPRTYGSLAMSPNSLLELTDALCSNSIAPLHVAAALGLPSLCKELLLRGANVNEIGVLGSPLFCALVGPNVLTTRAEPESWAALLDRNHVGIDQAATVVLLLERGADCGYKYQWKNAEEVSLIGLSFWTAFITEVDAIFNHVVAKGVFIDGTIIHLIRRDNFANLGPTSRVRFIRMLAFLYDLTLPHEAERNAVTEPIREAVRLRMRDLGLAFADAGDAQCALEVKDPRFRYLVRQAIVNSNSFLFQRLLLDPRFDPNLLFDEAGLGGTILHMATEGGHVEIIDGLIKAGASLTATDSEGRTPMMVVEDQAVLSKMVLEHGASTTAVDKKGRTIWHLAASTNSVDLINWLRSNDPAKEQNLITRNKVGCTPLDDAFFFLNSLNALPKSWKPTAPGAARALLSELRTLPPISSPNALLFTAIQWGDLGLLDKLIELGCQPTVDRSGLLRCLNLSASDEMVLRVLELCEESSLVFSDGVTVAETIITNTVLRRRQNKAVFFQPTAHPSCFPKISSSVYKKLLTPEVLQARDACGRGIWARFCDEILPLLSGPDSEHPQKLSFLSNFICNAISCLNSCGALDDYEKETGEWAILYMADRASFSPCWHRWQFPFITAALQLFSRDELKFLDTTDGCVLLAQAARRGHLGLIDVLVTKGLRVHIPHEDFENKTVLERIIPNTHLSDGMLDALLDNLPEKALVPRQRKVFGAILDMDRKFQSAQLLTALLKKRLIDPNKVLADDQERGTMLLEAIERERPKLALTLLAFGADPALTVNGDYVLLAAAKKGYVEIFEKILEKAGSFDWRCFYNVPGKRTLNALQVAAMNGQHEALQWLLERTPLRHKLDAGSPRYGLAPIHLAVSNGSLACVKVLHECGADLEVRDPVGATPLIMAIRGDKEDIFRYLLESGVSTELDRYGIHIASVSRRAAAGIIDEFVNDKLGATPLIPFEVPDPIRMGALLADLIENSLLQCEGVIAKVLAYVPKEHLQSAILPCRGCTLLSFAGMYASTNIMLELVELGFGGFITGCETHWYDGYNALHHACFGLLRQLEYEESEESTLIFIRKCLDAYLKEGLLWFHVDCTPLHAVVQFGRSELSMLDIRRRILRVLLNHLDARAEDYWKLVEEAGLSQLVDLVDGDDTAARLKRYVVNRRCSSMDWLTYSSGVLPNALHLLVDSVDPAVEMPVDVLCDMVHQLIESGVDVNAKDGDSMTALQLACFRENLPIVKMLLEAGADPNARDYSDSTPLSRAIDWGEMEAVRYLIQHGADPTTFHGLSHLLFSHPSPEYLHEVATLGLDWHATTPGNSSLALMMIVVTPSTRMSVLNGIGDIDFARLASEQPPLLNMLISHQCGTGVVSKGDVSMLDTLLKFGWDFENEGSDEGSPLMLACSVGQLITVKLLVRRGARLAYVTTDSHGRKVVKSAFEMARLHKDVMQWLLVGRHQEWKCLEEADDVSPNVATKLWSGPRKGAHKLSGFDGHFIKASGNTIHEQLKLLHRVAQIRSQLANQVVPVTLVELLNRGVEEEDIDD</sequence>
<protein>
    <submittedName>
        <fullName evidence="4">Ankyrin repeat-containing domain protein</fullName>
    </submittedName>
</protein>
<dbReference type="Pfam" id="PF00023">
    <property type="entry name" value="Ank"/>
    <property type="match status" value="2"/>
</dbReference>
<dbReference type="SUPFAM" id="SSF48403">
    <property type="entry name" value="Ankyrin repeat"/>
    <property type="match status" value="3"/>
</dbReference>
<dbReference type="PRINTS" id="PR01415">
    <property type="entry name" value="ANKYRIN"/>
</dbReference>
<dbReference type="Gene3D" id="1.25.40.20">
    <property type="entry name" value="Ankyrin repeat-containing domain"/>
    <property type="match status" value="6"/>
</dbReference>
<evidence type="ECO:0000256" key="2">
    <source>
        <dbReference type="ARBA" id="ARBA00023043"/>
    </source>
</evidence>
<keyword evidence="5" id="KW-1185">Reference proteome</keyword>
<dbReference type="OrthoDB" id="194358at2759"/>